<evidence type="ECO:0000256" key="5">
    <source>
        <dbReference type="ARBA" id="ARBA00022842"/>
    </source>
</evidence>
<evidence type="ECO:0000256" key="6">
    <source>
        <dbReference type="ARBA" id="ARBA00023235"/>
    </source>
</evidence>
<dbReference type="GO" id="GO:0016787">
    <property type="term" value="F:hydrolase activity"/>
    <property type="evidence" value="ECO:0007669"/>
    <property type="project" value="UniProtKB-KW"/>
</dbReference>
<evidence type="ECO:0000313" key="11">
    <source>
        <dbReference type="EMBL" id="MBC4015635.1"/>
    </source>
</evidence>
<protein>
    <recommendedName>
        <fullName evidence="10">Beta-phosphoglucomutase</fullName>
        <ecNumber evidence="9">5.4.2.6</ecNumber>
    </recommendedName>
</protein>
<dbReference type="Gene3D" id="3.40.50.1000">
    <property type="entry name" value="HAD superfamily/HAD-like"/>
    <property type="match status" value="1"/>
</dbReference>
<dbReference type="EMBL" id="JACOMF010000009">
    <property type="protein sequence ID" value="MBC4015635.1"/>
    <property type="molecule type" value="Genomic_DNA"/>
</dbReference>
<dbReference type="Gene3D" id="1.10.150.240">
    <property type="entry name" value="Putative phosphatase, domain 2"/>
    <property type="match status" value="1"/>
</dbReference>
<keyword evidence="6" id="KW-0413">Isomerase</keyword>
<dbReference type="InterPro" id="IPR010976">
    <property type="entry name" value="B-phosphoglucomutase_hydrolase"/>
</dbReference>
<evidence type="ECO:0000256" key="9">
    <source>
        <dbReference type="ARBA" id="ARBA00044968"/>
    </source>
</evidence>
<dbReference type="EC" id="5.4.2.6" evidence="9"/>
<keyword evidence="11" id="KW-0378">Hydrolase</keyword>
<dbReference type="GO" id="GO:0008801">
    <property type="term" value="F:beta-phosphoglucomutase activity"/>
    <property type="evidence" value="ECO:0007669"/>
    <property type="project" value="UniProtKB-EC"/>
</dbReference>
<comment type="similarity">
    <text evidence="2">Belongs to the HAD-like hydrolase superfamily. CbbY/CbbZ/Gph/YieH family.</text>
</comment>
<name>A0A9X0QXD6_9PROT</name>
<dbReference type="SFLD" id="SFLDG01129">
    <property type="entry name" value="C1.5:_HAD__Beta-PGM__Phosphata"/>
    <property type="match status" value="1"/>
</dbReference>
<accession>A0A9X0QXD6</accession>
<keyword evidence="12" id="KW-1185">Reference proteome</keyword>
<sequence length="255" mass="27200">MVARISITLSRRNQDAAFFDMDGVLTDTARLHNRAWKRLFDAFLQRRAVARGEPFIPFDAHADYLTHVDGRRREDGVRQFLASRGIHLPEGAANDPEEVETIAALSRRKNGYFAEELRAGVEPAPGAEALLRALLRQGIRTAVVSSSRNCAAIIEAAGLAGLLEVRVDGVDAAALDLPGKPAPDLFLEAARRLGVAPSRGALFEDALAGVEAGRRGGFGLVVGVDRGGQAEALLRHGAKLVVHDLSEVTVAPGCG</sequence>
<gene>
    <name evidence="11" type="ORF">H7965_09865</name>
</gene>
<dbReference type="InterPro" id="IPR036412">
    <property type="entry name" value="HAD-like_sf"/>
</dbReference>
<keyword evidence="3" id="KW-0597">Phosphoprotein</keyword>
<evidence type="ECO:0000256" key="1">
    <source>
        <dbReference type="ARBA" id="ARBA00001946"/>
    </source>
</evidence>
<comment type="cofactor">
    <cofactor evidence="1">
        <name>Mg(2+)</name>
        <dbReference type="ChEBI" id="CHEBI:18420"/>
    </cofactor>
</comment>
<dbReference type="PANTHER" id="PTHR46193:SF18">
    <property type="entry name" value="HEXITOL PHOSPHATASE B"/>
    <property type="match status" value="1"/>
</dbReference>
<reference evidence="11" key="1">
    <citation type="submission" date="2020-08" db="EMBL/GenBank/DDBJ databases">
        <authorList>
            <person name="Hu Y."/>
            <person name="Nguyen S.V."/>
            <person name="Li F."/>
            <person name="Fanning S."/>
        </authorList>
    </citation>
    <scope>NUCLEOTIDE SEQUENCE</scope>
    <source>
        <strain evidence="11">SYSU D8009</strain>
    </source>
</reference>
<dbReference type="RefSeq" id="WP_186770413.1">
    <property type="nucleotide sequence ID" value="NZ_JACOMF010000009.1"/>
</dbReference>
<keyword evidence="4" id="KW-0479">Metal-binding</keyword>
<evidence type="ECO:0000256" key="8">
    <source>
        <dbReference type="ARBA" id="ARBA00044926"/>
    </source>
</evidence>
<evidence type="ECO:0000313" key="12">
    <source>
        <dbReference type="Proteomes" id="UP000600101"/>
    </source>
</evidence>
<evidence type="ECO:0000256" key="4">
    <source>
        <dbReference type="ARBA" id="ARBA00022723"/>
    </source>
</evidence>
<evidence type="ECO:0000256" key="10">
    <source>
        <dbReference type="ARBA" id="ARBA00044991"/>
    </source>
</evidence>
<evidence type="ECO:0000256" key="3">
    <source>
        <dbReference type="ARBA" id="ARBA00022553"/>
    </source>
</evidence>
<dbReference type="NCBIfam" id="TIGR01509">
    <property type="entry name" value="HAD-SF-IA-v3"/>
    <property type="match status" value="1"/>
</dbReference>
<dbReference type="AlphaFoldDB" id="A0A9X0QXD6"/>
<dbReference type="InterPro" id="IPR023214">
    <property type="entry name" value="HAD_sf"/>
</dbReference>
<comment type="catalytic activity">
    <reaction evidence="8">
        <text>beta-D-glucose 1-phosphate = beta-D-glucose 6-phosphate</text>
        <dbReference type="Rhea" id="RHEA:20113"/>
        <dbReference type="ChEBI" id="CHEBI:57684"/>
        <dbReference type="ChEBI" id="CHEBI:58247"/>
        <dbReference type="EC" id="5.4.2.6"/>
    </reaction>
</comment>
<dbReference type="InterPro" id="IPR051600">
    <property type="entry name" value="Beta-PGM-like"/>
</dbReference>
<dbReference type="SFLD" id="SFLDS00003">
    <property type="entry name" value="Haloacid_Dehalogenase"/>
    <property type="match status" value="1"/>
</dbReference>
<dbReference type="SUPFAM" id="SSF56784">
    <property type="entry name" value="HAD-like"/>
    <property type="match status" value="1"/>
</dbReference>
<keyword evidence="5" id="KW-0460">Magnesium</keyword>
<evidence type="ECO:0000256" key="2">
    <source>
        <dbReference type="ARBA" id="ARBA00006171"/>
    </source>
</evidence>
<comment type="caution">
    <text evidence="11">The sequence shown here is derived from an EMBL/GenBank/DDBJ whole genome shotgun (WGS) entry which is preliminary data.</text>
</comment>
<dbReference type="PANTHER" id="PTHR46193">
    <property type="entry name" value="6-PHOSPHOGLUCONATE PHOSPHATASE"/>
    <property type="match status" value="1"/>
</dbReference>
<proteinExistence type="inferred from homology"/>
<evidence type="ECO:0000256" key="7">
    <source>
        <dbReference type="ARBA" id="ARBA00023277"/>
    </source>
</evidence>
<dbReference type="GO" id="GO:0046872">
    <property type="term" value="F:metal ion binding"/>
    <property type="evidence" value="ECO:0007669"/>
    <property type="project" value="UniProtKB-KW"/>
</dbReference>
<dbReference type="InterPro" id="IPR023198">
    <property type="entry name" value="PGP-like_dom2"/>
</dbReference>
<dbReference type="InterPro" id="IPR006439">
    <property type="entry name" value="HAD-SF_hydro_IA"/>
</dbReference>
<dbReference type="Proteomes" id="UP000600101">
    <property type="component" value="Unassembled WGS sequence"/>
</dbReference>
<dbReference type="NCBIfam" id="TIGR02009">
    <property type="entry name" value="PGMB-YQAB-SF"/>
    <property type="match status" value="1"/>
</dbReference>
<organism evidence="11 12">
    <name type="scientific">Siccirubricoccus deserti</name>
    <dbReference type="NCBI Taxonomy" id="2013562"/>
    <lineage>
        <taxon>Bacteria</taxon>
        <taxon>Pseudomonadati</taxon>
        <taxon>Pseudomonadota</taxon>
        <taxon>Alphaproteobacteria</taxon>
        <taxon>Acetobacterales</taxon>
        <taxon>Roseomonadaceae</taxon>
        <taxon>Siccirubricoccus</taxon>
    </lineage>
</organism>
<dbReference type="Pfam" id="PF00702">
    <property type="entry name" value="Hydrolase"/>
    <property type="match status" value="1"/>
</dbReference>
<keyword evidence="7" id="KW-0119">Carbohydrate metabolism</keyword>